<keyword evidence="3" id="KW-1185">Reference proteome</keyword>
<comment type="caution">
    <text evidence="2">The sequence shown here is derived from an EMBL/GenBank/DDBJ whole genome shotgun (WGS) entry which is preliminary data.</text>
</comment>
<evidence type="ECO:0000313" key="2">
    <source>
        <dbReference type="EMBL" id="KAL3674364.1"/>
    </source>
</evidence>
<organism evidence="2 3">
    <name type="scientific">Phytophthora oleae</name>
    <dbReference type="NCBI Taxonomy" id="2107226"/>
    <lineage>
        <taxon>Eukaryota</taxon>
        <taxon>Sar</taxon>
        <taxon>Stramenopiles</taxon>
        <taxon>Oomycota</taxon>
        <taxon>Peronosporomycetes</taxon>
        <taxon>Peronosporales</taxon>
        <taxon>Peronosporaceae</taxon>
        <taxon>Phytophthora</taxon>
    </lineage>
</organism>
<name>A0ABD3G994_9STRA</name>
<sequence length="215" mass="23015">MQLYQFVALATLVSHTTAAINATTKISLNGWYPCSGYTFSDEGSAQGQNFECATFSAPLCYPGVCETPQYADPTVDVFVKRILATKGDPKTATNVWLFEGGPGYSSSGLESSMTTLLAELDGAANVCTLDQRGCGRSTFLDCVAAQATTTGSPYGKEIKPSEVAACAQSLENEYGDLDNSINYGIATNIIVSVSHHNYCDRFQIRATVLQMNHSL</sequence>
<dbReference type="SUPFAM" id="SSF53474">
    <property type="entry name" value="alpha/beta-Hydrolases"/>
    <property type="match status" value="1"/>
</dbReference>
<feature type="chain" id="PRO_5044771667" description="AB hydrolase-1 domain-containing protein" evidence="1">
    <location>
        <begin position="19"/>
        <end position="215"/>
    </location>
</feature>
<evidence type="ECO:0000313" key="3">
    <source>
        <dbReference type="Proteomes" id="UP001632037"/>
    </source>
</evidence>
<dbReference type="AlphaFoldDB" id="A0ABD3G994"/>
<evidence type="ECO:0000256" key="1">
    <source>
        <dbReference type="SAM" id="SignalP"/>
    </source>
</evidence>
<proteinExistence type="predicted"/>
<feature type="signal peptide" evidence="1">
    <location>
        <begin position="1"/>
        <end position="18"/>
    </location>
</feature>
<evidence type="ECO:0008006" key="4">
    <source>
        <dbReference type="Google" id="ProtNLM"/>
    </source>
</evidence>
<keyword evidence="1" id="KW-0732">Signal</keyword>
<dbReference type="InterPro" id="IPR029058">
    <property type="entry name" value="AB_hydrolase_fold"/>
</dbReference>
<dbReference type="Proteomes" id="UP001632037">
    <property type="component" value="Unassembled WGS sequence"/>
</dbReference>
<reference evidence="2 3" key="1">
    <citation type="submission" date="2024-09" db="EMBL/GenBank/DDBJ databases">
        <title>Genome sequencing and assembly of Phytophthora oleae, isolate VK10A, causative agent of rot of olive drupes.</title>
        <authorList>
            <person name="Conti Taguali S."/>
            <person name="Riolo M."/>
            <person name="La Spada F."/>
            <person name="Cacciola S.O."/>
            <person name="Dionisio G."/>
        </authorList>
    </citation>
    <scope>NUCLEOTIDE SEQUENCE [LARGE SCALE GENOMIC DNA]</scope>
    <source>
        <strain evidence="2 3">VK10A</strain>
    </source>
</reference>
<protein>
    <recommendedName>
        <fullName evidence="4">AB hydrolase-1 domain-containing protein</fullName>
    </recommendedName>
</protein>
<dbReference type="EMBL" id="JBIMZQ010000001">
    <property type="protein sequence ID" value="KAL3674364.1"/>
    <property type="molecule type" value="Genomic_DNA"/>
</dbReference>
<accession>A0ABD3G994</accession>
<gene>
    <name evidence="2" type="ORF">V7S43_000320</name>
</gene>